<protein>
    <submittedName>
        <fullName evidence="1">Uncharacterized protein</fullName>
    </submittedName>
</protein>
<evidence type="ECO:0000313" key="1">
    <source>
        <dbReference type="EMBL" id="JAH32193.1"/>
    </source>
</evidence>
<dbReference type="AlphaFoldDB" id="A0A0E9RV99"/>
<reference evidence="1" key="1">
    <citation type="submission" date="2014-11" db="EMBL/GenBank/DDBJ databases">
        <authorList>
            <person name="Amaro Gonzalez C."/>
        </authorList>
    </citation>
    <scope>NUCLEOTIDE SEQUENCE</scope>
</reference>
<name>A0A0E9RV99_ANGAN</name>
<sequence length="57" mass="6745">MKQAATVTNLKLSTPWSLLPFFISWLSRYNTLNVIKLQVEPTNQQPDDEMKERQQCY</sequence>
<organism evidence="1">
    <name type="scientific">Anguilla anguilla</name>
    <name type="common">European freshwater eel</name>
    <name type="synonym">Muraena anguilla</name>
    <dbReference type="NCBI Taxonomy" id="7936"/>
    <lineage>
        <taxon>Eukaryota</taxon>
        <taxon>Metazoa</taxon>
        <taxon>Chordata</taxon>
        <taxon>Craniata</taxon>
        <taxon>Vertebrata</taxon>
        <taxon>Euteleostomi</taxon>
        <taxon>Actinopterygii</taxon>
        <taxon>Neopterygii</taxon>
        <taxon>Teleostei</taxon>
        <taxon>Anguilliformes</taxon>
        <taxon>Anguillidae</taxon>
        <taxon>Anguilla</taxon>
    </lineage>
</organism>
<proteinExistence type="predicted"/>
<accession>A0A0E9RV99</accession>
<reference evidence="1" key="2">
    <citation type="journal article" date="2015" name="Fish Shellfish Immunol.">
        <title>Early steps in the European eel (Anguilla anguilla)-Vibrio vulnificus interaction in the gills: Role of the RtxA13 toxin.</title>
        <authorList>
            <person name="Callol A."/>
            <person name="Pajuelo D."/>
            <person name="Ebbesson L."/>
            <person name="Teles M."/>
            <person name="MacKenzie S."/>
            <person name="Amaro C."/>
        </authorList>
    </citation>
    <scope>NUCLEOTIDE SEQUENCE</scope>
</reference>
<dbReference type="EMBL" id="GBXM01076384">
    <property type="protein sequence ID" value="JAH32193.1"/>
    <property type="molecule type" value="Transcribed_RNA"/>
</dbReference>